<evidence type="ECO:0000256" key="1">
    <source>
        <dbReference type="SAM" id="MobiDB-lite"/>
    </source>
</evidence>
<feature type="compositionally biased region" description="Polar residues" evidence="1">
    <location>
        <begin position="26"/>
        <end position="36"/>
    </location>
</feature>
<name>A0ABV0VXR4_9TELE</name>
<keyword evidence="3" id="KW-1185">Reference proteome</keyword>
<reference evidence="2 3" key="1">
    <citation type="submission" date="2021-06" db="EMBL/GenBank/DDBJ databases">
        <authorList>
            <person name="Palmer J.M."/>
        </authorList>
    </citation>
    <scope>NUCLEOTIDE SEQUENCE [LARGE SCALE GENOMIC DNA]</scope>
    <source>
        <strain evidence="2 3">XR_2019</strain>
        <tissue evidence="2">Muscle</tissue>
    </source>
</reference>
<sequence>MLTAARFVRSSDSTLSSHVASGFQDSRTAGVDSSTFEPHLVSRHPPQTPFPSPPPLHLSLTSFFTFSLTQRSLFTAQDRRPQKSLGRMRGDGQAVSGVSPLPSLADVIERHAKTAKFYISIYTYIGCTSYGLLTFPSRAKWIRWVAC</sequence>
<feature type="region of interest" description="Disordered" evidence="1">
    <location>
        <begin position="26"/>
        <end position="48"/>
    </location>
</feature>
<accession>A0ABV0VXR4</accession>
<gene>
    <name evidence="2" type="ORF">XENORESO_020352</name>
</gene>
<dbReference type="EMBL" id="JAHRIM010020027">
    <property type="protein sequence ID" value="MEQ2262052.1"/>
    <property type="molecule type" value="Genomic_DNA"/>
</dbReference>
<comment type="caution">
    <text evidence="2">The sequence shown here is derived from an EMBL/GenBank/DDBJ whole genome shotgun (WGS) entry which is preliminary data.</text>
</comment>
<organism evidence="2 3">
    <name type="scientific">Xenotaenia resolanae</name>
    <dbReference type="NCBI Taxonomy" id="208358"/>
    <lineage>
        <taxon>Eukaryota</taxon>
        <taxon>Metazoa</taxon>
        <taxon>Chordata</taxon>
        <taxon>Craniata</taxon>
        <taxon>Vertebrata</taxon>
        <taxon>Euteleostomi</taxon>
        <taxon>Actinopterygii</taxon>
        <taxon>Neopterygii</taxon>
        <taxon>Teleostei</taxon>
        <taxon>Neoteleostei</taxon>
        <taxon>Acanthomorphata</taxon>
        <taxon>Ovalentaria</taxon>
        <taxon>Atherinomorphae</taxon>
        <taxon>Cyprinodontiformes</taxon>
        <taxon>Goodeidae</taxon>
        <taxon>Xenotaenia</taxon>
    </lineage>
</organism>
<dbReference type="Proteomes" id="UP001444071">
    <property type="component" value="Unassembled WGS sequence"/>
</dbReference>
<proteinExistence type="predicted"/>
<evidence type="ECO:0000313" key="3">
    <source>
        <dbReference type="Proteomes" id="UP001444071"/>
    </source>
</evidence>
<protein>
    <submittedName>
        <fullName evidence="2">Uncharacterized protein</fullName>
    </submittedName>
</protein>
<evidence type="ECO:0000313" key="2">
    <source>
        <dbReference type="EMBL" id="MEQ2262052.1"/>
    </source>
</evidence>